<accession>A0A330HJK6</accession>
<dbReference type="InterPro" id="IPR050447">
    <property type="entry name" value="Erg6_SMT_methyltransf"/>
</dbReference>
<proteinExistence type="predicted"/>
<sequence length="186" mass="20905">MGLINHVPNMRAIELLDIAERDDVLEMGFGPGWALKRMAKLARAGTIIGVDRSPTMFRQAQSRNRRAIEDGKVKLIQGRFEQLPLETATFDKVLAVNVIYFCSSEGTALKEARRVLRRGGTMSIYVTDCSYMRGLQFIGPETKQTFDQRGLEDLLVNSAFGSDQIEIHPVWLPFGFRGLVARLCKV</sequence>
<keyword evidence="4" id="KW-1185">Reference proteome</keyword>
<evidence type="ECO:0000313" key="3">
    <source>
        <dbReference type="EMBL" id="RAZ88595.1"/>
    </source>
</evidence>
<dbReference type="EMBL" id="QMBP01000011">
    <property type="protein sequence ID" value="RAZ88595.1"/>
    <property type="molecule type" value="Genomic_DNA"/>
</dbReference>
<keyword evidence="3" id="KW-0489">Methyltransferase</keyword>
<dbReference type="GO" id="GO:0016126">
    <property type="term" value="P:sterol biosynthetic process"/>
    <property type="evidence" value="ECO:0007669"/>
    <property type="project" value="TreeGrafter"/>
</dbReference>
<dbReference type="SUPFAM" id="SSF53335">
    <property type="entry name" value="S-adenosyl-L-methionine-dependent methyltransferases"/>
    <property type="match status" value="1"/>
</dbReference>
<dbReference type="Proteomes" id="UP000251558">
    <property type="component" value="Unassembled WGS sequence"/>
</dbReference>
<dbReference type="CDD" id="cd02440">
    <property type="entry name" value="AdoMet_MTases"/>
    <property type="match status" value="1"/>
</dbReference>
<dbReference type="InterPro" id="IPR013216">
    <property type="entry name" value="Methyltransf_11"/>
</dbReference>
<keyword evidence="1 3" id="KW-0808">Transferase</keyword>
<comment type="caution">
    <text evidence="3">The sequence shown here is derived from an EMBL/GenBank/DDBJ whole genome shotgun (WGS) entry which is preliminary data.</text>
</comment>
<evidence type="ECO:0000256" key="1">
    <source>
        <dbReference type="ARBA" id="ARBA00022679"/>
    </source>
</evidence>
<organism evidence="3 4">
    <name type="scientific">Mesorhizobium hawassense</name>
    <dbReference type="NCBI Taxonomy" id="1209954"/>
    <lineage>
        <taxon>Bacteria</taxon>
        <taxon>Pseudomonadati</taxon>
        <taxon>Pseudomonadota</taxon>
        <taxon>Alphaproteobacteria</taxon>
        <taxon>Hyphomicrobiales</taxon>
        <taxon>Phyllobacteriaceae</taxon>
        <taxon>Mesorhizobium</taxon>
    </lineage>
</organism>
<reference evidence="4" key="1">
    <citation type="submission" date="2018-06" db="EMBL/GenBank/DDBJ databases">
        <authorList>
            <person name="Helene L.C."/>
            <person name="Dall'Agnol R."/>
            <person name="Delamuta J.R."/>
            <person name="Hungria M."/>
        </authorList>
    </citation>
    <scope>NUCLEOTIDE SEQUENCE [LARGE SCALE GENOMIC DNA]</scope>
    <source>
        <strain evidence="4">AC99b</strain>
    </source>
</reference>
<protein>
    <submittedName>
        <fullName evidence="3">Class I SAM-dependent methyltransferase</fullName>
    </submittedName>
</protein>
<feature type="domain" description="Methyltransferase type 11" evidence="2">
    <location>
        <begin position="25"/>
        <end position="123"/>
    </location>
</feature>
<dbReference type="AlphaFoldDB" id="A0A330HJK6"/>
<evidence type="ECO:0000313" key="4">
    <source>
        <dbReference type="Proteomes" id="UP000251558"/>
    </source>
</evidence>
<dbReference type="InterPro" id="IPR029063">
    <property type="entry name" value="SAM-dependent_MTases_sf"/>
</dbReference>
<reference evidence="3 4" key="2">
    <citation type="submission" date="2018-07" db="EMBL/GenBank/DDBJ databases">
        <title>Diversity of Mesorhizobium strains in Brazil.</title>
        <authorList>
            <person name="Helene L.C.F."/>
            <person name="Dall'Agnol R."/>
            <person name="Delamuta J.R.M."/>
            <person name="Hungria M."/>
        </authorList>
    </citation>
    <scope>NUCLEOTIDE SEQUENCE [LARGE SCALE GENOMIC DNA]</scope>
    <source>
        <strain evidence="3 4">AC99b</strain>
    </source>
</reference>
<dbReference type="GO" id="GO:0032259">
    <property type="term" value="P:methylation"/>
    <property type="evidence" value="ECO:0007669"/>
    <property type="project" value="UniProtKB-KW"/>
</dbReference>
<gene>
    <name evidence="3" type="ORF">DPM33_21600</name>
</gene>
<dbReference type="PANTHER" id="PTHR44068:SF1">
    <property type="entry name" value="HYPOTHETICAL LOC100005854"/>
    <property type="match status" value="1"/>
</dbReference>
<dbReference type="Gene3D" id="3.40.50.150">
    <property type="entry name" value="Vaccinia Virus protein VP39"/>
    <property type="match status" value="1"/>
</dbReference>
<dbReference type="PANTHER" id="PTHR44068">
    <property type="entry name" value="ZGC:194242"/>
    <property type="match status" value="1"/>
</dbReference>
<evidence type="ECO:0000259" key="2">
    <source>
        <dbReference type="Pfam" id="PF08241"/>
    </source>
</evidence>
<dbReference type="Pfam" id="PF08241">
    <property type="entry name" value="Methyltransf_11"/>
    <property type="match status" value="1"/>
</dbReference>
<name>A0A330HJK6_9HYPH</name>
<dbReference type="GO" id="GO:0003838">
    <property type="term" value="F:sterol 24-C-methyltransferase activity"/>
    <property type="evidence" value="ECO:0007669"/>
    <property type="project" value="TreeGrafter"/>
</dbReference>